<dbReference type="PANTHER" id="PTHR43303">
    <property type="entry name" value="NADPH DEHYDROGENASE C23G7.10C-RELATED"/>
    <property type="match status" value="1"/>
</dbReference>
<dbReference type="Proteomes" id="UP000298327">
    <property type="component" value="Unassembled WGS sequence"/>
</dbReference>
<dbReference type="InterPro" id="IPR044152">
    <property type="entry name" value="YqjM-like"/>
</dbReference>
<dbReference type="GO" id="GO:0050661">
    <property type="term" value="F:NADP binding"/>
    <property type="evidence" value="ECO:0007669"/>
    <property type="project" value="InterPro"/>
</dbReference>
<dbReference type="SUPFAM" id="SSF51395">
    <property type="entry name" value="FMN-linked oxidoreductases"/>
    <property type="match status" value="1"/>
</dbReference>
<name>A0A4Y9Z3Q7_9AGAM</name>
<feature type="region of interest" description="Disordered" evidence="6">
    <location>
        <begin position="17"/>
        <end position="46"/>
    </location>
</feature>
<feature type="domain" description="NADH:flavin oxidoreductase/NADH oxidase N-terminal" evidence="7">
    <location>
        <begin position="47"/>
        <end position="391"/>
    </location>
</feature>
<comment type="caution">
    <text evidence="8">The sequence shown here is derived from an EMBL/GenBank/DDBJ whole genome shotgun (WGS) entry which is preliminary data.</text>
</comment>
<evidence type="ECO:0000256" key="4">
    <source>
        <dbReference type="ARBA" id="ARBA00022857"/>
    </source>
</evidence>
<comment type="cofactor">
    <cofactor evidence="1">
        <name>FMN</name>
        <dbReference type="ChEBI" id="CHEBI:58210"/>
    </cofactor>
</comment>
<evidence type="ECO:0000256" key="6">
    <source>
        <dbReference type="SAM" id="MobiDB-lite"/>
    </source>
</evidence>
<dbReference type="Gene3D" id="3.20.20.70">
    <property type="entry name" value="Aldolase class I"/>
    <property type="match status" value="1"/>
</dbReference>
<dbReference type="OrthoDB" id="72788at2759"/>
<dbReference type="STRING" id="205917.A0A4Y9Z3Q7"/>
<evidence type="ECO:0000313" key="9">
    <source>
        <dbReference type="Proteomes" id="UP000298327"/>
    </source>
</evidence>
<evidence type="ECO:0000256" key="5">
    <source>
        <dbReference type="ARBA" id="ARBA00023002"/>
    </source>
</evidence>
<reference evidence="8 9" key="1">
    <citation type="submission" date="2019-02" db="EMBL/GenBank/DDBJ databases">
        <title>Genome sequencing of the rare red list fungi Dentipellis fragilis.</title>
        <authorList>
            <person name="Buettner E."/>
            <person name="Kellner H."/>
        </authorList>
    </citation>
    <scope>NUCLEOTIDE SEQUENCE [LARGE SCALE GENOMIC DNA]</scope>
    <source>
        <strain evidence="8 9">DSM 105465</strain>
    </source>
</reference>
<keyword evidence="5" id="KW-0560">Oxidoreductase</keyword>
<accession>A0A4Y9Z3Q7</accession>
<proteinExistence type="predicted"/>
<dbReference type="Pfam" id="PF00724">
    <property type="entry name" value="Oxidored_FMN"/>
    <property type="match status" value="1"/>
</dbReference>
<keyword evidence="2" id="KW-0285">Flavoprotein</keyword>
<dbReference type="GO" id="GO:0010181">
    <property type="term" value="F:FMN binding"/>
    <property type="evidence" value="ECO:0007669"/>
    <property type="project" value="InterPro"/>
</dbReference>
<dbReference type="CDD" id="cd02932">
    <property type="entry name" value="OYE_YqiM_FMN"/>
    <property type="match status" value="1"/>
</dbReference>
<protein>
    <recommendedName>
        <fullName evidence="7">NADH:flavin oxidoreductase/NADH oxidase N-terminal domain-containing protein</fullName>
    </recommendedName>
</protein>
<evidence type="ECO:0000256" key="3">
    <source>
        <dbReference type="ARBA" id="ARBA00022643"/>
    </source>
</evidence>
<dbReference type="InterPro" id="IPR013785">
    <property type="entry name" value="Aldolase_TIM"/>
</dbReference>
<feature type="compositionally biased region" description="Polar residues" evidence="6">
    <location>
        <begin position="22"/>
        <end position="37"/>
    </location>
</feature>
<evidence type="ECO:0000256" key="2">
    <source>
        <dbReference type="ARBA" id="ARBA00022630"/>
    </source>
</evidence>
<dbReference type="GO" id="GO:0003959">
    <property type="term" value="F:NADPH dehydrogenase activity"/>
    <property type="evidence" value="ECO:0007669"/>
    <property type="project" value="InterPro"/>
</dbReference>
<dbReference type="InterPro" id="IPR001155">
    <property type="entry name" value="OxRdtase_FMN_N"/>
</dbReference>
<gene>
    <name evidence="8" type="ORF">EVG20_g3533</name>
</gene>
<evidence type="ECO:0000313" key="8">
    <source>
        <dbReference type="EMBL" id="TFY68481.1"/>
    </source>
</evidence>
<evidence type="ECO:0000259" key="7">
    <source>
        <dbReference type="Pfam" id="PF00724"/>
    </source>
</evidence>
<dbReference type="EMBL" id="SEOQ01000160">
    <property type="protein sequence ID" value="TFY68481.1"/>
    <property type="molecule type" value="Genomic_DNA"/>
</dbReference>
<evidence type="ECO:0000256" key="1">
    <source>
        <dbReference type="ARBA" id="ARBA00001917"/>
    </source>
</evidence>
<keyword evidence="3" id="KW-0288">FMN</keyword>
<organism evidence="8 9">
    <name type="scientific">Dentipellis fragilis</name>
    <dbReference type="NCBI Taxonomy" id="205917"/>
    <lineage>
        <taxon>Eukaryota</taxon>
        <taxon>Fungi</taxon>
        <taxon>Dikarya</taxon>
        <taxon>Basidiomycota</taxon>
        <taxon>Agaricomycotina</taxon>
        <taxon>Agaricomycetes</taxon>
        <taxon>Russulales</taxon>
        <taxon>Hericiaceae</taxon>
        <taxon>Dentipellis</taxon>
    </lineage>
</organism>
<dbReference type="AlphaFoldDB" id="A0A4Y9Z3Q7"/>
<sequence>MSQSQYQPEIPLIINEGVPNNPYFSPKQSPPSGTAVNPQPDGKPIPQLFQPLRIRGVEFQNRIFLAPMAQYSATDGVVNAWHLTHLGGIFTRGPGLSLMEATAVSPEGRGTPEETGLWNSSQEAAFRQIVEFAHTQGQKIGIQLTHAGRKASGVALWLSHGARALPAAGGWPDDVWGPSPIAWSEAFWTPKELDIAGIQRIVGAFASAARRAVRAGFDVIEIHAAHGFLLHSFLSPISNKRTDEYGGSFENRARLTLEVVDAIRASIPESMPLFVRVSATDWLEEALPNTPSWRSEDTVRLAGLLAAHGVDLLDASSGGTSPLQNIPSLEAYQVPFAEAVKKAHGDAILVGAVGGITSGVRAQAILEEGRADVVLVGRGFLKNPGLVWAFAEELGVETYKTLQIEWAFHGRRTRERMSDVQMAYDDYATLISRGQNAGANIIILDIPDVDSGKNLAHFQIPPSRSGLQELVAVFSDVASVLSPWSANCSSQPWRLGQGGLGMV</sequence>
<dbReference type="PANTHER" id="PTHR43303:SF4">
    <property type="entry name" value="NADPH DEHYDROGENASE C23G7.10C-RELATED"/>
    <property type="match status" value="1"/>
</dbReference>
<keyword evidence="9" id="KW-1185">Reference proteome</keyword>
<keyword evidence="4" id="KW-0521">NADP</keyword>